<comment type="caution">
    <text evidence="2">The sequence shown here is derived from an EMBL/GenBank/DDBJ whole genome shotgun (WGS) entry which is preliminary data.</text>
</comment>
<keyword evidence="3" id="KW-1185">Reference proteome</keyword>
<gene>
    <name evidence="2" type="ORF">DSM5745_03996</name>
</gene>
<dbReference type="InterPro" id="IPR037401">
    <property type="entry name" value="SnoaL-like"/>
</dbReference>
<dbReference type="Pfam" id="PF13577">
    <property type="entry name" value="SnoaL_4"/>
    <property type="match status" value="1"/>
</dbReference>
<dbReference type="Gene3D" id="3.10.450.50">
    <property type="match status" value="1"/>
</dbReference>
<dbReference type="InterPro" id="IPR032710">
    <property type="entry name" value="NTF2-like_dom_sf"/>
</dbReference>
<dbReference type="Proteomes" id="UP000256690">
    <property type="component" value="Unassembled WGS sequence"/>
</dbReference>
<name>A0A3D8SBI2_9EURO</name>
<dbReference type="RefSeq" id="XP_026605008.1">
    <property type="nucleotide sequence ID" value="XM_026746012.1"/>
</dbReference>
<dbReference type="EMBL" id="PVWQ01000004">
    <property type="protein sequence ID" value="RDW83670.1"/>
    <property type="molecule type" value="Genomic_DNA"/>
</dbReference>
<accession>A0A3D8SBI2</accession>
<sequence length="241" mass="28233">MSNNNVSLFNTPGPNDIPLGAEPPIASNRLVYNTDDASTLERFKIREICEGWPLHRDACEWTDLRAIFDPKAFINITWQQNYRDEAIETWKEGFKKGDFITHRALGHAVEIKGDRAIDKMKVTISWRFADDDGVEWDSDCDVRFVFFLKKQPQGWQILCNHPIYEKDKLVPVDPTRLPRIDHASLDKEPKGYRFLAYGMRRLGYPIKQNLPQLFGKERDELYREMVEFLDGKEIDFSQDEF</sequence>
<organism evidence="2 3">
    <name type="scientific">Aspergillus mulundensis</name>
    <dbReference type="NCBI Taxonomy" id="1810919"/>
    <lineage>
        <taxon>Eukaryota</taxon>
        <taxon>Fungi</taxon>
        <taxon>Dikarya</taxon>
        <taxon>Ascomycota</taxon>
        <taxon>Pezizomycotina</taxon>
        <taxon>Eurotiomycetes</taxon>
        <taxon>Eurotiomycetidae</taxon>
        <taxon>Eurotiales</taxon>
        <taxon>Aspergillaceae</taxon>
        <taxon>Aspergillus</taxon>
        <taxon>Aspergillus subgen. Nidulantes</taxon>
    </lineage>
</organism>
<feature type="domain" description="SnoaL-like" evidence="1">
    <location>
        <begin position="40"/>
        <end position="157"/>
    </location>
</feature>
<evidence type="ECO:0000259" key="1">
    <source>
        <dbReference type="Pfam" id="PF13577"/>
    </source>
</evidence>
<proteinExistence type="predicted"/>
<dbReference type="AlphaFoldDB" id="A0A3D8SBI2"/>
<dbReference type="GeneID" id="38114366"/>
<evidence type="ECO:0000313" key="3">
    <source>
        <dbReference type="Proteomes" id="UP000256690"/>
    </source>
</evidence>
<evidence type="ECO:0000313" key="2">
    <source>
        <dbReference type="EMBL" id="RDW83670.1"/>
    </source>
</evidence>
<dbReference type="OrthoDB" id="2533647at2759"/>
<protein>
    <recommendedName>
        <fullName evidence="1">SnoaL-like domain-containing protein</fullName>
    </recommendedName>
</protein>
<reference evidence="2 3" key="1">
    <citation type="journal article" date="2018" name="IMA Fungus">
        <title>IMA Genome-F 9: Draft genome sequence of Annulohypoxylon stygium, Aspergillus mulundensis, Berkeleyomyces basicola (syn. Thielaviopsis basicola), Ceratocystis smalleyi, two Cercospora beticola strains, Coleophoma cylindrospora, Fusarium fracticaudum, Phialophora cf. hyalina, and Morchella septimelata.</title>
        <authorList>
            <person name="Wingfield B.D."/>
            <person name="Bills G.F."/>
            <person name="Dong Y."/>
            <person name="Huang W."/>
            <person name="Nel W.J."/>
            <person name="Swalarsk-Parry B.S."/>
            <person name="Vaghefi N."/>
            <person name="Wilken P.M."/>
            <person name="An Z."/>
            <person name="de Beer Z.W."/>
            <person name="De Vos L."/>
            <person name="Chen L."/>
            <person name="Duong T.A."/>
            <person name="Gao Y."/>
            <person name="Hammerbacher A."/>
            <person name="Kikkert J.R."/>
            <person name="Li Y."/>
            <person name="Li H."/>
            <person name="Li K."/>
            <person name="Li Q."/>
            <person name="Liu X."/>
            <person name="Ma X."/>
            <person name="Naidoo K."/>
            <person name="Pethybridge S.J."/>
            <person name="Sun J."/>
            <person name="Steenkamp E.T."/>
            <person name="van der Nest M.A."/>
            <person name="van Wyk S."/>
            <person name="Wingfield M.J."/>
            <person name="Xiong C."/>
            <person name="Yue Q."/>
            <person name="Zhang X."/>
        </authorList>
    </citation>
    <scope>NUCLEOTIDE SEQUENCE [LARGE SCALE GENOMIC DNA]</scope>
    <source>
        <strain evidence="2 3">DSM 5745</strain>
    </source>
</reference>
<dbReference type="SUPFAM" id="SSF54427">
    <property type="entry name" value="NTF2-like"/>
    <property type="match status" value="1"/>
</dbReference>